<protein>
    <submittedName>
        <fullName evidence="1">Uncharacterized protein</fullName>
    </submittedName>
</protein>
<comment type="caution">
    <text evidence="1">The sequence shown here is derived from an EMBL/GenBank/DDBJ whole genome shotgun (WGS) entry which is preliminary data.</text>
</comment>
<name>A0ACB9SFD5_9MYRT</name>
<dbReference type="Proteomes" id="UP001057402">
    <property type="component" value="Chromosome 1"/>
</dbReference>
<keyword evidence="2" id="KW-1185">Reference proteome</keyword>
<proteinExistence type="predicted"/>
<sequence>MWQDIALQGVILLIAALMFSFIHNVPQSLLRKYRSYRADSNPNVLAKRHFILGAQLLSKARSSSPSSSSPIARSALAEADLSISLNPRDAASHILKSLALDLLDGRENSVAALESLDTALSPPAVRSLGEEERADALVKRAEIRMKLAAMMKSKGSSRKRKGKEEGLEECVADLEESVKIMGKGSARAWRLLGECYEEKGMKDQARAAYESAATAGDSKAAEAAHRLDGVNDGYKES</sequence>
<evidence type="ECO:0000313" key="1">
    <source>
        <dbReference type="EMBL" id="KAI4389477.1"/>
    </source>
</evidence>
<gene>
    <name evidence="1" type="ORF">MLD38_001698</name>
</gene>
<accession>A0ACB9SFD5</accession>
<organism evidence="1 2">
    <name type="scientific">Melastoma candidum</name>
    <dbReference type="NCBI Taxonomy" id="119954"/>
    <lineage>
        <taxon>Eukaryota</taxon>
        <taxon>Viridiplantae</taxon>
        <taxon>Streptophyta</taxon>
        <taxon>Embryophyta</taxon>
        <taxon>Tracheophyta</taxon>
        <taxon>Spermatophyta</taxon>
        <taxon>Magnoliopsida</taxon>
        <taxon>eudicotyledons</taxon>
        <taxon>Gunneridae</taxon>
        <taxon>Pentapetalae</taxon>
        <taxon>rosids</taxon>
        <taxon>malvids</taxon>
        <taxon>Myrtales</taxon>
        <taxon>Melastomataceae</taxon>
        <taxon>Melastomatoideae</taxon>
        <taxon>Melastomateae</taxon>
        <taxon>Melastoma</taxon>
    </lineage>
</organism>
<reference evidence="2" key="1">
    <citation type="journal article" date="2023" name="Front. Plant Sci.">
        <title>Chromosomal-level genome assembly of Melastoma candidum provides insights into trichome evolution.</title>
        <authorList>
            <person name="Zhong Y."/>
            <person name="Wu W."/>
            <person name="Sun C."/>
            <person name="Zou P."/>
            <person name="Liu Y."/>
            <person name="Dai S."/>
            <person name="Zhou R."/>
        </authorList>
    </citation>
    <scope>NUCLEOTIDE SEQUENCE [LARGE SCALE GENOMIC DNA]</scope>
</reference>
<evidence type="ECO:0000313" key="2">
    <source>
        <dbReference type="Proteomes" id="UP001057402"/>
    </source>
</evidence>
<dbReference type="EMBL" id="CM042880">
    <property type="protein sequence ID" value="KAI4389477.1"/>
    <property type="molecule type" value="Genomic_DNA"/>
</dbReference>